<comment type="similarity">
    <text evidence="2">Belongs to the UPF0174 family.</text>
</comment>
<protein>
    <submittedName>
        <fullName evidence="4">Cytochrome b pre-mRNA-processing protein 3</fullName>
    </submittedName>
</protein>
<dbReference type="RefSeq" id="WP_183396169.1">
    <property type="nucleotide sequence ID" value="NZ_JACIDR010000005.1"/>
</dbReference>
<organism evidence="4 5">
    <name type="scientific">Hansschlegelia beijingensis</name>
    <dbReference type="NCBI Taxonomy" id="1133344"/>
    <lineage>
        <taxon>Bacteria</taxon>
        <taxon>Pseudomonadati</taxon>
        <taxon>Pseudomonadota</taxon>
        <taxon>Alphaproteobacteria</taxon>
        <taxon>Hyphomicrobiales</taxon>
        <taxon>Methylopilaceae</taxon>
        <taxon>Hansschlegelia</taxon>
    </lineage>
</organism>
<evidence type="ECO:0000313" key="4">
    <source>
        <dbReference type="EMBL" id="MBB3974324.1"/>
    </source>
</evidence>
<dbReference type="Proteomes" id="UP000528964">
    <property type="component" value="Unassembled WGS sequence"/>
</dbReference>
<reference evidence="4 5" key="1">
    <citation type="submission" date="2020-08" db="EMBL/GenBank/DDBJ databases">
        <title>Genomic Encyclopedia of Type Strains, Phase IV (KMG-IV): sequencing the most valuable type-strain genomes for metagenomic binning, comparative biology and taxonomic classification.</title>
        <authorList>
            <person name="Goeker M."/>
        </authorList>
    </citation>
    <scope>NUCLEOTIDE SEQUENCE [LARGE SCALE GENOMIC DNA]</scope>
    <source>
        <strain evidence="4 5">DSM 25481</strain>
    </source>
</reference>
<proteinExistence type="inferred from homology"/>
<gene>
    <name evidence="4" type="ORF">GGR24_003005</name>
</gene>
<dbReference type="PANTHER" id="PTHR12184">
    <property type="entry name" value="UBIQUINOL-CYTOCHROME C REDUCTASE COMPLEX ASSEMBLY FACTOR 1 FAMILY MEMBER"/>
    <property type="match status" value="1"/>
</dbReference>
<comment type="similarity">
    <text evidence="1">Belongs to the CBP3 family.</text>
</comment>
<name>A0A7W6D8N8_9HYPH</name>
<dbReference type="Pfam" id="PF03981">
    <property type="entry name" value="Ubiq_cyt_C_chap"/>
    <property type="match status" value="1"/>
</dbReference>
<dbReference type="InterPro" id="IPR007129">
    <property type="entry name" value="Ubiqinol_cyt_c_chaperone_CPB3"/>
</dbReference>
<evidence type="ECO:0000256" key="2">
    <source>
        <dbReference type="ARBA" id="ARBA00006436"/>
    </source>
</evidence>
<evidence type="ECO:0000313" key="5">
    <source>
        <dbReference type="Proteomes" id="UP000528964"/>
    </source>
</evidence>
<dbReference type="PANTHER" id="PTHR12184:SF1">
    <property type="entry name" value="UBIQUINOL-CYTOCHROME-C REDUCTASE COMPLEX ASSEMBLY FACTOR 1"/>
    <property type="match status" value="1"/>
</dbReference>
<evidence type="ECO:0000256" key="1">
    <source>
        <dbReference type="ARBA" id="ARBA00006407"/>
    </source>
</evidence>
<accession>A0A7W6D8N8</accession>
<comment type="caution">
    <text evidence="4">The sequence shown here is derived from an EMBL/GenBank/DDBJ whole genome shotgun (WGS) entry which is preliminary data.</text>
</comment>
<dbReference type="EMBL" id="JACIDR010000005">
    <property type="protein sequence ID" value="MBB3974324.1"/>
    <property type="molecule type" value="Genomic_DNA"/>
</dbReference>
<dbReference type="InterPro" id="IPR021150">
    <property type="entry name" value="Ubiq_cyt_c_chap"/>
</dbReference>
<evidence type="ECO:0000259" key="3">
    <source>
        <dbReference type="Pfam" id="PF03981"/>
    </source>
</evidence>
<dbReference type="AlphaFoldDB" id="A0A7W6D8N8"/>
<dbReference type="InterPro" id="IPR014569">
    <property type="entry name" value="Ubq_cyt-c_CBP3-rel"/>
</dbReference>
<keyword evidence="5" id="KW-1185">Reference proteome</keyword>
<sequence>MEARGRRLVSGDAAMIFGLLKRRAAAEPTPAERIYAGLVLEARRPEFYRDLAVPDTLPGRFELIVLHAVLYLRRLRSEGPEAAARAQEVVEEMFRSLDASLREIGVGDLSVGKKMKPIIRAFYDGAAQYDAALDRRDEQALAAALRRIVYRDDPAAADAPDHLAAYVILAADALQSQPAEGLIGVGPAFPAIQEAAP</sequence>
<feature type="domain" description="Ubiquinol-cytochrome c chaperone" evidence="3">
    <location>
        <begin position="50"/>
        <end position="183"/>
    </location>
</feature>
<dbReference type="PIRSF" id="PIRSF032079">
    <property type="entry name" value="UCP032079"/>
    <property type="match status" value="1"/>
</dbReference>